<feature type="region of interest" description="Disordered" evidence="5">
    <location>
        <begin position="80"/>
        <end position="102"/>
    </location>
</feature>
<keyword evidence="4 6" id="KW-0472">Membrane</keyword>
<feature type="compositionally biased region" description="Basic and acidic residues" evidence="5">
    <location>
        <begin position="1252"/>
        <end position="1263"/>
    </location>
</feature>
<keyword evidence="7" id="KW-0732">Signal</keyword>
<name>A0A8H5LLC9_9AGAR</name>
<evidence type="ECO:0000256" key="2">
    <source>
        <dbReference type="ARBA" id="ARBA00022692"/>
    </source>
</evidence>
<dbReference type="OrthoDB" id="3263296at2759"/>
<feature type="compositionally biased region" description="Polar residues" evidence="5">
    <location>
        <begin position="1027"/>
        <end position="1041"/>
    </location>
</feature>
<feature type="region of interest" description="Disordered" evidence="5">
    <location>
        <begin position="1007"/>
        <end position="1147"/>
    </location>
</feature>
<accession>A0A8H5LLC9</accession>
<evidence type="ECO:0000256" key="5">
    <source>
        <dbReference type="SAM" id="MobiDB-lite"/>
    </source>
</evidence>
<proteinExistence type="predicted"/>
<feature type="compositionally biased region" description="Low complexity" evidence="5">
    <location>
        <begin position="424"/>
        <end position="436"/>
    </location>
</feature>
<reference evidence="8 9" key="1">
    <citation type="journal article" date="2020" name="ISME J.">
        <title>Uncovering the hidden diversity of litter-decomposition mechanisms in mushroom-forming fungi.</title>
        <authorList>
            <person name="Floudas D."/>
            <person name="Bentzer J."/>
            <person name="Ahren D."/>
            <person name="Johansson T."/>
            <person name="Persson P."/>
            <person name="Tunlid A."/>
        </authorList>
    </citation>
    <scope>NUCLEOTIDE SEQUENCE [LARGE SCALE GENOMIC DNA]</scope>
    <source>
        <strain evidence="8 9">CBS 146.42</strain>
    </source>
</reference>
<feature type="chain" id="PRO_5034016703" evidence="7">
    <location>
        <begin position="30"/>
        <end position="1274"/>
    </location>
</feature>
<feature type="compositionally biased region" description="Low complexity" evidence="5">
    <location>
        <begin position="1231"/>
        <end position="1251"/>
    </location>
</feature>
<feature type="compositionally biased region" description="Low complexity" evidence="5">
    <location>
        <begin position="396"/>
        <end position="414"/>
    </location>
</feature>
<evidence type="ECO:0000256" key="6">
    <source>
        <dbReference type="SAM" id="Phobius"/>
    </source>
</evidence>
<feature type="region of interest" description="Disordered" evidence="5">
    <location>
        <begin position="672"/>
        <end position="711"/>
    </location>
</feature>
<feature type="region of interest" description="Disordered" evidence="5">
    <location>
        <begin position="396"/>
        <end position="532"/>
    </location>
</feature>
<feature type="region of interest" description="Disordered" evidence="5">
    <location>
        <begin position="332"/>
        <end position="362"/>
    </location>
</feature>
<keyword evidence="9" id="KW-1185">Reference proteome</keyword>
<comment type="caution">
    <text evidence="8">The sequence shown here is derived from an EMBL/GenBank/DDBJ whole genome shotgun (WGS) entry which is preliminary data.</text>
</comment>
<evidence type="ECO:0000313" key="8">
    <source>
        <dbReference type="EMBL" id="KAF5361775.1"/>
    </source>
</evidence>
<evidence type="ECO:0000313" key="9">
    <source>
        <dbReference type="Proteomes" id="UP000559027"/>
    </source>
</evidence>
<feature type="region of interest" description="Disordered" evidence="5">
    <location>
        <begin position="1210"/>
        <end position="1274"/>
    </location>
</feature>
<dbReference type="GO" id="GO:0071944">
    <property type="term" value="C:cell periphery"/>
    <property type="evidence" value="ECO:0007669"/>
    <property type="project" value="UniProtKB-ARBA"/>
</dbReference>
<evidence type="ECO:0000256" key="1">
    <source>
        <dbReference type="ARBA" id="ARBA00004167"/>
    </source>
</evidence>
<dbReference type="EMBL" id="JAACJO010000002">
    <property type="protein sequence ID" value="KAF5361775.1"/>
    <property type="molecule type" value="Genomic_DNA"/>
</dbReference>
<evidence type="ECO:0000256" key="3">
    <source>
        <dbReference type="ARBA" id="ARBA00022989"/>
    </source>
</evidence>
<feature type="compositionally biased region" description="Polar residues" evidence="5">
    <location>
        <begin position="332"/>
        <end position="345"/>
    </location>
</feature>
<sequence length="1274" mass="133296">MVAVSSRFAVLATLCVVASVSYTPLAADAAVVEARHSDKKMAGNLPAEGDTRLAKQPVIPLPHKLSKASVKGATKANIIEHSRTHKNKKKEQEENKARSPVQQSIRLAQFPVTSARSLSRRHHDDDDCPDKVIVNGDRDHVHISCRHDHDHHDHHDHDHPEEVVVNGDRDHVRTRRGILQPRSPRHARPLLQRRNDTTDTGPASYGVVGTVEVQGPDPANGQTKSYGEFLAANQGDHYEIRVSKGNHTSFRMVDTGAAVQSNDSRSGGVFLEAIIPGTSGRLCCTYDASPSSSTPMRLNVCQPDSSGGDGHSSQKFSYDPATGRIRIWAGWSNQTSTAQTPNSTITRRDDVQSSGNSTSGVDMIWLPAQNGTARVEATSGGVQTQTVTVTVTAGADPSSTAATSAAREAPTALADSTGAPMPPSSISSASSPDASSQTQGARASSEVGATTLTSGQNTTSTTQANGESSTSASNELKIEVAPGDSSSSAASASPSSSAAAGSNPAPSGSLIATSPGASWGIPTRDSDRLQNDGGNKRLSIDLSFFSRFIVVFAHFQRALLSSLRLAISLATHILLFITLLFFVPMAVHGSNHHKRAAKALVRRKPTKVKDLQERFSPTAIFPGMTDIPNLTDLSIDHIGHGHHRQTPENTIVPTAPTTPIIVVPTTSTTIPVPVTTSSLTPSPSTTSTPPTTSLPQTTSSTTSFTTSSTSSTIVPDTITLQTTASRSISSAVSSASSAPDSSSSGVSTGAIVGGVGAGIVAVAAIGFAVAFFIRRVRKRELDDSTGFDARDFRRSAVMLTDPPTHEVTVNRGYNPPPPPPMMQQHQVPLSASAWGYAESYHGSDPAGHGVPNQFQDPHPSYSPGHVFNSNLPSPTVTSAPTFVTAPAIPYGQNPLAPAPLSSPYEQSVASVPVLTRQPSNNSTEREILAQSPSTIVAPYPTLTRQPTVRTTQVPADDYVDLSRSSVSPFQAAQYAEISRRLNSPPVPDATSPTIVSPAQIYATQQKDLPPVSPAGSPFSDPEPPSPASTQSIKDTPASESVATPIFTPIPQLASPSPSAVSAEPVPAVQASASPPPSAVSAEPVPAVQASASPPPSTLNVQPMHLSAHSTDSITPEELEFPVPPSPTVSYSSRYRSDTLPPTLPEIKLHERSSVSSYIPGSPMIGSGYISGMTDVSGMSGFGSIGLQPVGLRSEGRFVPAPSPLASSFAAFTPAEERDGGFAEAQEGSTSKDTAPTGTTKAAGTSAASATAESKKKEDKRPETVYDPEDAYGGF</sequence>
<dbReference type="PANTHER" id="PTHR15549:SF26">
    <property type="entry name" value="AXIAL BUDDING PATTERN PROTEIN 2-RELATED"/>
    <property type="match status" value="1"/>
</dbReference>
<organism evidence="8 9">
    <name type="scientific">Leucocoprinus leucothites</name>
    <dbReference type="NCBI Taxonomy" id="201217"/>
    <lineage>
        <taxon>Eukaryota</taxon>
        <taxon>Fungi</taxon>
        <taxon>Dikarya</taxon>
        <taxon>Basidiomycota</taxon>
        <taxon>Agaricomycotina</taxon>
        <taxon>Agaricomycetes</taxon>
        <taxon>Agaricomycetidae</taxon>
        <taxon>Agaricales</taxon>
        <taxon>Agaricineae</taxon>
        <taxon>Agaricaceae</taxon>
        <taxon>Leucocoprinus</taxon>
    </lineage>
</organism>
<protein>
    <submittedName>
        <fullName evidence="8">Uncharacterized protein</fullName>
    </submittedName>
</protein>
<evidence type="ECO:0000256" key="7">
    <source>
        <dbReference type="SAM" id="SignalP"/>
    </source>
</evidence>
<dbReference type="AlphaFoldDB" id="A0A8H5LLC9"/>
<evidence type="ECO:0000256" key="4">
    <source>
        <dbReference type="ARBA" id="ARBA00023136"/>
    </source>
</evidence>
<feature type="compositionally biased region" description="Low complexity" evidence="5">
    <location>
        <begin position="481"/>
        <end position="509"/>
    </location>
</feature>
<feature type="transmembrane region" description="Helical" evidence="6">
    <location>
        <begin position="567"/>
        <end position="587"/>
    </location>
</feature>
<keyword evidence="3 6" id="KW-1133">Transmembrane helix</keyword>
<feature type="transmembrane region" description="Helical" evidence="6">
    <location>
        <begin position="750"/>
        <end position="773"/>
    </location>
</feature>
<feature type="compositionally biased region" description="Acidic residues" evidence="5">
    <location>
        <begin position="1265"/>
        <end position="1274"/>
    </location>
</feature>
<keyword evidence="2 6" id="KW-0812">Transmembrane</keyword>
<feature type="compositionally biased region" description="Low complexity" evidence="5">
    <location>
        <begin position="1053"/>
        <end position="1091"/>
    </location>
</feature>
<comment type="subcellular location">
    <subcellularLocation>
        <location evidence="1">Membrane</location>
        <topology evidence="1">Single-pass membrane protein</topology>
    </subcellularLocation>
</comment>
<gene>
    <name evidence="8" type="ORF">D9756_002169</name>
</gene>
<dbReference type="GO" id="GO:0016020">
    <property type="term" value="C:membrane"/>
    <property type="evidence" value="ECO:0007669"/>
    <property type="project" value="UniProtKB-SubCell"/>
</dbReference>
<feature type="signal peptide" evidence="7">
    <location>
        <begin position="1"/>
        <end position="29"/>
    </location>
</feature>
<dbReference type="InterPro" id="IPR051694">
    <property type="entry name" value="Immunoregulatory_rcpt-like"/>
</dbReference>
<dbReference type="Proteomes" id="UP000559027">
    <property type="component" value="Unassembled WGS sequence"/>
</dbReference>
<dbReference type="PANTHER" id="PTHR15549">
    <property type="entry name" value="PAIRED IMMUNOGLOBULIN-LIKE TYPE 2 RECEPTOR"/>
    <property type="match status" value="1"/>
</dbReference>
<feature type="compositionally biased region" description="Low complexity" evidence="5">
    <location>
        <begin position="448"/>
        <end position="465"/>
    </location>
</feature>